<name>A0A0F5I568_BACTR</name>
<dbReference type="RefSeq" id="WP_082090125.1">
    <property type="nucleotide sequence ID" value="NZ_JWIQ02000013.1"/>
</dbReference>
<keyword evidence="2" id="KW-1185">Reference proteome</keyword>
<reference evidence="1" key="1">
    <citation type="submission" date="2015-02" db="EMBL/GenBank/DDBJ databases">
        <title>Genome Assembly of Bacillaceae bacterium MTCC 8252.</title>
        <authorList>
            <person name="Verma A."/>
            <person name="Khatri I."/>
            <person name="Mual P."/>
            <person name="Subramanian S."/>
            <person name="Krishnamurthi S."/>
        </authorList>
    </citation>
    <scope>NUCLEOTIDE SEQUENCE [LARGE SCALE GENOMIC DNA]</scope>
    <source>
        <strain evidence="1">MTCC 8252</strain>
    </source>
</reference>
<evidence type="ECO:0008006" key="3">
    <source>
        <dbReference type="Google" id="ProtNLM"/>
    </source>
</evidence>
<dbReference type="AlphaFoldDB" id="A0A0F5I568"/>
<organism evidence="1 2">
    <name type="scientific">Bacillus thermotolerans</name>
    <name type="common">Quasibacillus thermotolerans</name>
    <dbReference type="NCBI Taxonomy" id="1221996"/>
    <lineage>
        <taxon>Bacteria</taxon>
        <taxon>Bacillati</taxon>
        <taxon>Bacillota</taxon>
        <taxon>Bacilli</taxon>
        <taxon>Bacillales</taxon>
        <taxon>Bacillaceae</taxon>
        <taxon>Bacillus</taxon>
    </lineage>
</organism>
<dbReference type="InterPro" id="IPR015064">
    <property type="entry name" value="Sda"/>
</dbReference>
<sequence>MRQLTDELLLLSYEKAVDYSLEEEFIHLLENEIEQRGLADRLIELNSE</sequence>
<protein>
    <recommendedName>
        <fullName evidence="3">Sporulation histidine kinase inhibitor Sda</fullName>
    </recommendedName>
</protein>
<evidence type="ECO:0000313" key="1">
    <source>
        <dbReference type="EMBL" id="KKB40676.1"/>
    </source>
</evidence>
<proteinExistence type="predicted"/>
<dbReference type="OrthoDB" id="2933732at2"/>
<dbReference type="InterPro" id="IPR036916">
    <property type="entry name" value="Sda_sf"/>
</dbReference>
<dbReference type="Gene3D" id="1.10.287.1100">
    <property type="entry name" value="Sporulation inhibitor A"/>
    <property type="match status" value="1"/>
</dbReference>
<gene>
    <name evidence="1" type="ORF">QY95_01250</name>
</gene>
<evidence type="ECO:0000313" key="2">
    <source>
        <dbReference type="Proteomes" id="UP000031563"/>
    </source>
</evidence>
<dbReference type="Pfam" id="PF08970">
    <property type="entry name" value="Sda"/>
    <property type="match status" value="1"/>
</dbReference>
<dbReference type="Proteomes" id="UP000031563">
    <property type="component" value="Unassembled WGS sequence"/>
</dbReference>
<accession>A0A0F5HYD0</accession>
<comment type="caution">
    <text evidence="1">The sequence shown here is derived from an EMBL/GenBank/DDBJ whole genome shotgun (WGS) entry which is preliminary data.</text>
</comment>
<dbReference type="EMBL" id="JWIR02000027">
    <property type="protein sequence ID" value="KKB40676.1"/>
    <property type="molecule type" value="Genomic_DNA"/>
</dbReference>
<accession>A0A0F5I568</accession>
<dbReference type="SUPFAM" id="SSF100985">
    <property type="entry name" value="Sporulation inhibitor Sda"/>
    <property type="match status" value="1"/>
</dbReference>